<gene>
    <name evidence="2" type="ORF">BaRGS_00005880</name>
</gene>
<evidence type="ECO:0000256" key="1">
    <source>
        <dbReference type="SAM" id="MobiDB-lite"/>
    </source>
</evidence>
<dbReference type="Proteomes" id="UP001519460">
    <property type="component" value="Unassembled WGS sequence"/>
</dbReference>
<dbReference type="AlphaFoldDB" id="A0ABD0LTV8"/>
<sequence>MSSSTHWYTRTIADDLHNNIGMSKCDSQSKISETMLQIGVFRESVRLTYKLRESEGDDPRSPCVREDCRYYTKRTQDVYCCQTCHQTEHTNNFIFSLANVPAQIETHTQMAPDLPGFEMVTTPAPDSPTSSAPAQPEVTSSVPAQPQRTSSPKPTTSVSGVSASEQVATTGAGSANAQATSPRITTTGQPPPPPPSPSSLPPPPPPNQAESAAQSNTGTVHPSDITTTTTTTTTTPRVVVTPSMVKVGGGVASAPGAQQTLLAIDVNKSTNDVINSASDITPNIPGLPARASEVVGQTTTSASTSGGSAGDVAHGHGSLNSKPPSISGQLATDSHPLDTSTPAAKSLTAKDSSVPVLTTAPPGEHPPDKRGTISNTGARNSHTGSASNSRAASTNTPPTTTSTPPTTTPTPPRVTTGSAPETEITRVQTATPTGAITPTARKPTTEASAVRGAPTLPTTSPTPTTNSAKTEAFPSLDGQLSGPRDAEKRVLPEPSLVQNLLGRGSEPNSLSTSGQIVTSSVSTGQLPSNSVVTAAGADYSGTSRHWTFRRQNIHVFSPDKATCHPQRKSHDFAHNVDCSSDNDIVCFIFSTSYSLNNIVWCIFNTSYSPNIGWFICITRYSPNIVWFIRNTSYSPNNIVWFIRNTSYSPNIVWFIRTTSYRPHNIVWFIRTTSYRPHNIVWFICNTSYSPNNIVWFICTTSYSPNNIVWFICNTSYSPNIVWFIRTTSYSPNIVWFIRTTSYSPNIVWFICTTSYRPNIVWFICTTSYRPNIVWFI</sequence>
<feature type="compositionally biased region" description="Low complexity" evidence="1">
    <location>
        <begin position="121"/>
        <end position="136"/>
    </location>
</feature>
<feature type="region of interest" description="Disordered" evidence="1">
    <location>
        <begin position="114"/>
        <end position="237"/>
    </location>
</feature>
<feature type="compositionally biased region" description="Pro residues" evidence="1">
    <location>
        <begin position="189"/>
        <end position="207"/>
    </location>
</feature>
<feature type="compositionally biased region" description="Polar residues" evidence="1">
    <location>
        <begin position="318"/>
        <end position="343"/>
    </location>
</feature>
<evidence type="ECO:0000313" key="3">
    <source>
        <dbReference type="Proteomes" id="UP001519460"/>
    </source>
</evidence>
<feature type="compositionally biased region" description="Polar residues" evidence="1">
    <location>
        <begin position="208"/>
        <end position="220"/>
    </location>
</feature>
<protein>
    <submittedName>
        <fullName evidence="2">Uncharacterized protein</fullName>
    </submittedName>
</protein>
<feature type="compositionally biased region" description="Low complexity" evidence="1">
    <location>
        <begin position="385"/>
        <end position="405"/>
    </location>
</feature>
<evidence type="ECO:0000313" key="2">
    <source>
        <dbReference type="EMBL" id="KAK7502931.1"/>
    </source>
</evidence>
<name>A0ABD0LTV8_9CAEN</name>
<feature type="compositionally biased region" description="Low complexity" evidence="1">
    <location>
        <begin position="226"/>
        <end position="235"/>
    </location>
</feature>
<keyword evidence="3" id="KW-1185">Reference proteome</keyword>
<feature type="compositionally biased region" description="Low complexity" evidence="1">
    <location>
        <begin position="429"/>
        <end position="440"/>
    </location>
</feature>
<feature type="compositionally biased region" description="Polar residues" evidence="1">
    <location>
        <begin position="506"/>
        <end position="524"/>
    </location>
</feature>
<organism evidence="2 3">
    <name type="scientific">Batillaria attramentaria</name>
    <dbReference type="NCBI Taxonomy" id="370345"/>
    <lineage>
        <taxon>Eukaryota</taxon>
        <taxon>Metazoa</taxon>
        <taxon>Spiralia</taxon>
        <taxon>Lophotrochozoa</taxon>
        <taxon>Mollusca</taxon>
        <taxon>Gastropoda</taxon>
        <taxon>Caenogastropoda</taxon>
        <taxon>Sorbeoconcha</taxon>
        <taxon>Cerithioidea</taxon>
        <taxon>Batillariidae</taxon>
        <taxon>Batillaria</taxon>
    </lineage>
</organism>
<feature type="non-terminal residue" evidence="2">
    <location>
        <position position="776"/>
    </location>
</feature>
<feature type="compositionally biased region" description="Low complexity" evidence="1">
    <location>
        <begin position="296"/>
        <end position="306"/>
    </location>
</feature>
<feature type="compositionally biased region" description="Low complexity" evidence="1">
    <location>
        <begin position="454"/>
        <end position="465"/>
    </location>
</feature>
<reference evidence="2 3" key="1">
    <citation type="journal article" date="2023" name="Sci. Data">
        <title>Genome assembly of the Korean intertidal mud-creeper Batillaria attramentaria.</title>
        <authorList>
            <person name="Patra A.K."/>
            <person name="Ho P.T."/>
            <person name="Jun S."/>
            <person name="Lee S.J."/>
            <person name="Kim Y."/>
            <person name="Won Y.J."/>
        </authorList>
    </citation>
    <scope>NUCLEOTIDE SEQUENCE [LARGE SCALE GENOMIC DNA]</scope>
    <source>
        <strain evidence="2">Wonlab-2016</strain>
    </source>
</reference>
<proteinExistence type="predicted"/>
<accession>A0ABD0LTV8</accession>
<feature type="compositionally biased region" description="Polar residues" evidence="1">
    <location>
        <begin position="372"/>
        <end position="384"/>
    </location>
</feature>
<feature type="compositionally biased region" description="Polar residues" evidence="1">
    <location>
        <begin position="137"/>
        <end position="188"/>
    </location>
</feature>
<feature type="region of interest" description="Disordered" evidence="1">
    <location>
        <begin position="292"/>
        <end position="524"/>
    </location>
</feature>
<dbReference type="EMBL" id="JACVVK020000023">
    <property type="protein sequence ID" value="KAK7502931.1"/>
    <property type="molecule type" value="Genomic_DNA"/>
</dbReference>
<comment type="caution">
    <text evidence="2">The sequence shown here is derived from an EMBL/GenBank/DDBJ whole genome shotgun (WGS) entry which is preliminary data.</text>
</comment>